<dbReference type="AlphaFoldDB" id="A0A2S6ZF32"/>
<evidence type="ECO:0000256" key="2">
    <source>
        <dbReference type="ARBA" id="ARBA00023239"/>
    </source>
</evidence>
<feature type="binding site" evidence="4">
    <location>
        <begin position="84"/>
        <end position="86"/>
    </location>
    <ligand>
        <name>3-dehydroquinate</name>
        <dbReference type="ChEBI" id="CHEBI:32364"/>
    </ligand>
</feature>
<dbReference type="NCBIfam" id="TIGR01093">
    <property type="entry name" value="aroD"/>
    <property type="match status" value="1"/>
</dbReference>
<keyword evidence="5" id="KW-0732">Signal</keyword>
<keyword evidence="2 4" id="KW-0456">Lyase</keyword>
<feature type="binding site" evidence="4">
    <location>
        <position position="250"/>
    </location>
    <ligand>
        <name>3-dehydroquinate</name>
        <dbReference type="ChEBI" id="CHEBI:32364"/>
    </ligand>
</feature>
<dbReference type="Gene3D" id="3.20.20.70">
    <property type="entry name" value="Aldolase class I"/>
    <property type="match status" value="1"/>
</dbReference>
<protein>
    <recommendedName>
        <fullName evidence="4">3-dehydroquinate dehydratase</fullName>
        <shortName evidence="4">3-dehydroquinase</shortName>
        <ecNumber evidence="4">4.2.1.10</ecNumber>
    </recommendedName>
    <alternativeName>
        <fullName evidence="4">Type I DHQase</fullName>
    </alternativeName>
    <alternativeName>
        <fullName evidence="4">Type I dehydroquinase</fullName>
        <shortName evidence="4">DHQ1</shortName>
    </alternativeName>
</protein>
<evidence type="ECO:0000256" key="4">
    <source>
        <dbReference type="HAMAP-Rule" id="MF_00214"/>
    </source>
</evidence>
<feature type="active site" description="Proton donor/acceptor" evidence="4">
    <location>
        <position position="181"/>
    </location>
</feature>
<gene>
    <name evidence="4" type="primary">aroD</name>
    <name evidence="6" type="ORF">XthCFBP4691_10480</name>
</gene>
<dbReference type="PANTHER" id="PTHR43699:SF1">
    <property type="entry name" value="3-DEHYDROQUINATE DEHYDRATASE"/>
    <property type="match status" value="1"/>
</dbReference>
<feature type="binding site" evidence="4">
    <location>
        <position position="120"/>
    </location>
    <ligand>
        <name>3-dehydroquinate</name>
        <dbReference type="ChEBI" id="CHEBI:32364"/>
    </ligand>
</feature>
<dbReference type="InterPro" id="IPR001381">
    <property type="entry name" value="DHquinase_I"/>
</dbReference>
<dbReference type="OrthoDB" id="9813659at2"/>
<dbReference type="CDD" id="cd00502">
    <property type="entry name" value="DHQase_I"/>
    <property type="match status" value="1"/>
</dbReference>
<dbReference type="Proteomes" id="UP000239898">
    <property type="component" value="Unassembled WGS sequence"/>
</dbReference>
<dbReference type="InterPro" id="IPR050146">
    <property type="entry name" value="Type-I_3-dehydroquinase"/>
</dbReference>
<dbReference type="GO" id="GO:0009423">
    <property type="term" value="P:chorismate biosynthetic process"/>
    <property type="evidence" value="ECO:0007669"/>
    <property type="project" value="UniProtKB-UniRule"/>
</dbReference>
<dbReference type="GO" id="GO:0046279">
    <property type="term" value="P:3,4-dihydroxybenzoate biosynthetic process"/>
    <property type="evidence" value="ECO:0007669"/>
    <property type="project" value="UniProtKB-ARBA"/>
</dbReference>
<accession>A0A2S6ZF32</accession>
<comment type="caution">
    <text evidence="6">The sequence shown here is derived from an EMBL/GenBank/DDBJ whole genome shotgun (WGS) entry which is preliminary data.</text>
</comment>
<dbReference type="InterPro" id="IPR013785">
    <property type="entry name" value="Aldolase_TIM"/>
</dbReference>
<name>A0A2S6ZF32_9XANT</name>
<comment type="similarity">
    <text evidence="4">Belongs to the type-I 3-dehydroquinase family.</text>
</comment>
<evidence type="ECO:0000313" key="7">
    <source>
        <dbReference type="Proteomes" id="UP000239898"/>
    </source>
</evidence>
<keyword evidence="7" id="KW-1185">Reference proteome</keyword>
<dbReference type="EC" id="4.2.1.10" evidence="4"/>
<feature type="binding site" evidence="4">
    <location>
        <position position="273"/>
    </location>
    <ligand>
        <name>3-dehydroquinate</name>
        <dbReference type="ChEBI" id="CHEBI:32364"/>
    </ligand>
</feature>
<comment type="catalytic activity">
    <reaction evidence="1 4">
        <text>3-dehydroquinate = 3-dehydroshikimate + H2O</text>
        <dbReference type="Rhea" id="RHEA:21096"/>
        <dbReference type="ChEBI" id="CHEBI:15377"/>
        <dbReference type="ChEBI" id="CHEBI:16630"/>
        <dbReference type="ChEBI" id="CHEBI:32364"/>
        <dbReference type="EC" id="4.2.1.10"/>
    </reaction>
</comment>
<keyword evidence="4" id="KW-0028">Amino-acid biosynthesis</keyword>
<comment type="function">
    <text evidence="4">Involved in the third step of the chorismate pathway, which leads to the biosynthesis of aromatic amino acids. Catalyzes the cis-dehydration of 3-dehydroquinate (DHQ) and introduces the first double bond of the aromatic ring to yield 3-dehydroshikimate.</text>
</comment>
<reference evidence="6 7" key="1">
    <citation type="submission" date="2016-08" db="EMBL/GenBank/DDBJ databases">
        <title>Evolution of the type three secretion system and type three effector repertoires in Xanthomonas.</title>
        <authorList>
            <person name="Merda D."/>
            <person name="Briand M."/>
            <person name="Bosis E."/>
            <person name="Rousseau C."/>
            <person name="Portier P."/>
            <person name="Jacques M.-A."/>
            <person name="Fischer-Le Saux M."/>
        </authorList>
    </citation>
    <scope>NUCLEOTIDE SEQUENCE [LARGE SCALE GENOMIC DNA]</scope>
    <source>
        <strain evidence="6 7">CFBP 4691</strain>
    </source>
</reference>
<comment type="pathway">
    <text evidence="4">Metabolic intermediate biosynthesis; chorismate biosynthesis; chorismate from D-erythrose 4-phosphate and phosphoenolpyruvate: step 3/7.</text>
</comment>
<dbReference type="FunFam" id="3.20.20.70:FF:000047">
    <property type="entry name" value="3-dehydroquinate dehydratase"/>
    <property type="match status" value="1"/>
</dbReference>
<dbReference type="Pfam" id="PF01487">
    <property type="entry name" value="DHquinase_I"/>
    <property type="match status" value="1"/>
</dbReference>
<feature type="active site" description="Schiff-base intermediate with substrate" evidence="4">
    <location>
        <position position="208"/>
    </location>
</feature>
<evidence type="ECO:0000256" key="1">
    <source>
        <dbReference type="ARBA" id="ARBA00001864"/>
    </source>
</evidence>
<sequence>MTLFPSRVCAAALAGLLILAAAPASAQSAAAATTLPPTKVLDVRGVRIGEGAPKTIVPITAATADEALAQAARIAANADTDIAEWRIDYLDIALDRKALARLGPQVAKALHGKPLLLTFRTKAEGGAKPIADADYGKLYATLLKTRFADLLDVEMFRDAAVVQALVAQAHAAGVAVVMSSHDFERTPDTAEIVARLQRQQALGADVLKIAVMPHDAGDVLKLLDATWQLRRRNDRPLLTMAMGGTGVVSRLSGETFGQVLTFGMLGKASAPGQVEVGRLREVLDTIHQAASAAR</sequence>
<proteinExistence type="inferred from homology"/>
<organism evidence="6 7">
    <name type="scientific">Xanthomonas theicola</name>
    <dbReference type="NCBI Taxonomy" id="56464"/>
    <lineage>
        <taxon>Bacteria</taxon>
        <taxon>Pseudomonadati</taxon>
        <taxon>Pseudomonadota</taxon>
        <taxon>Gammaproteobacteria</taxon>
        <taxon>Lysobacterales</taxon>
        <taxon>Lysobacteraceae</taxon>
        <taxon>Xanthomonas</taxon>
    </lineage>
</organism>
<dbReference type="GO" id="GO:0003855">
    <property type="term" value="F:3-dehydroquinate dehydratase activity"/>
    <property type="evidence" value="ECO:0007669"/>
    <property type="project" value="UniProtKB-UniRule"/>
</dbReference>
<dbReference type="EMBL" id="MIGX01000043">
    <property type="protein sequence ID" value="PPT90843.1"/>
    <property type="molecule type" value="Genomic_DNA"/>
</dbReference>
<keyword evidence="3 4" id="KW-0704">Schiff base</keyword>
<dbReference type="UniPathway" id="UPA00053">
    <property type="reaction ID" value="UER00086"/>
</dbReference>
<evidence type="ECO:0000256" key="5">
    <source>
        <dbReference type="SAM" id="SignalP"/>
    </source>
</evidence>
<comment type="subunit">
    <text evidence="4">Homodimer.</text>
</comment>
<comment type="caution">
    <text evidence="4">Lacks conserved residue(s) required for the propagation of feature annotation.</text>
</comment>
<dbReference type="PANTHER" id="PTHR43699">
    <property type="entry name" value="3-DEHYDROQUINATE DEHYDRATASE"/>
    <property type="match status" value="1"/>
</dbReference>
<keyword evidence="4" id="KW-0057">Aromatic amino acid biosynthesis</keyword>
<dbReference type="GO" id="GO:0008652">
    <property type="term" value="P:amino acid biosynthetic process"/>
    <property type="evidence" value="ECO:0007669"/>
    <property type="project" value="UniProtKB-KW"/>
</dbReference>
<dbReference type="RefSeq" id="WP_128420359.1">
    <property type="nucleotide sequence ID" value="NZ_CP049017.1"/>
</dbReference>
<dbReference type="SUPFAM" id="SSF51569">
    <property type="entry name" value="Aldolase"/>
    <property type="match status" value="1"/>
</dbReference>
<evidence type="ECO:0000256" key="3">
    <source>
        <dbReference type="ARBA" id="ARBA00023270"/>
    </source>
</evidence>
<feature type="signal peptide" evidence="5">
    <location>
        <begin position="1"/>
        <end position="26"/>
    </location>
</feature>
<feature type="binding site" evidence="4">
    <location>
        <position position="269"/>
    </location>
    <ligand>
        <name>3-dehydroquinate</name>
        <dbReference type="ChEBI" id="CHEBI:32364"/>
    </ligand>
</feature>
<dbReference type="HAMAP" id="MF_00214">
    <property type="entry name" value="AroD"/>
    <property type="match status" value="1"/>
</dbReference>
<dbReference type="GO" id="GO:0009073">
    <property type="term" value="P:aromatic amino acid family biosynthetic process"/>
    <property type="evidence" value="ECO:0007669"/>
    <property type="project" value="UniProtKB-KW"/>
</dbReference>
<evidence type="ECO:0000313" key="6">
    <source>
        <dbReference type="EMBL" id="PPT90843.1"/>
    </source>
</evidence>
<feature type="chain" id="PRO_5015580082" description="3-dehydroquinate dehydratase" evidence="5">
    <location>
        <begin position="27"/>
        <end position="294"/>
    </location>
</feature>